<feature type="non-terminal residue" evidence="10">
    <location>
        <position position="241"/>
    </location>
</feature>
<dbReference type="EMBL" id="JANIIK010000114">
    <property type="protein sequence ID" value="KAJ3590043.1"/>
    <property type="molecule type" value="Genomic_DNA"/>
</dbReference>
<dbReference type="GO" id="GO:0002039">
    <property type="term" value="F:p53 binding"/>
    <property type="evidence" value="ECO:0007669"/>
    <property type="project" value="InterPro"/>
</dbReference>
<evidence type="ECO:0000256" key="8">
    <source>
        <dbReference type="SAM" id="MobiDB-lite"/>
    </source>
</evidence>
<keyword evidence="6" id="KW-0539">Nucleus</keyword>
<keyword evidence="3" id="KW-0053">Apoptosis</keyword>
<dbReference type="SMART" id="SM00326">
    <property type="entry name" value="SH3"/>
    <property type="match status" value="2"/>
</dbReference>
<evidence type="ECO:0000256" key="3">
    <source>
        <dbReference type="ARBA" id="ARBA00022703"/>
    </source>
</evidence>
<dbReference type="OrthoDB" id="10255964at2759"/>
<name>A0A9Q0DM74_9TELE</name>
<feature type="region of interest" description="Disordered" evidence="8">
    <location>
        <begin position="149"/>
        <end position="169"/>
    </location>
</feature>
<dbReference type="Gene3D" id="1.25.40.20">
    <property type="entry name" value="Ankyrin repeat-containing domain"/>
    <property type="match status" value="2"/>
</dbReference>
<dbReference type="InterPro" id="IPR036770">
    <property type="entry name" value="Ankyrin_rpt-contain_sf"/>
</dbReference>
<feature type="domain" description="SH3" evidence="9">
    <location>
        <begin position="192"/>
        <end position="241"/>
    </location>
</feature>
<keyword evidence="4" id="KW-0677">Repeat</keyword>
<dbReference type="PROSITE" id="PS50002">
    <property type="entry name" value="SH3"/>
    <property type="match status" value="2"/>
</dbReference>
<evidence type="ECO:0000256" key="1">
    <source>
        <dbReference type="ARBA" id="ARBA00004123"/>
    </source>
</evidence>
<feature type="domain" description="SH3" evidence="9">
    <location>
        <begin position="4"/>
        <end position="65"/>
    </location>
</feature>
<dbReference type="InterPro" id="IPR001452">
    <property type="entry name" value="SH3_domain"/>
</dbReference>
<comment type="caution">
    <text evidence="10">The sequence shown here is derived from an EMBL/GenBank/DDBJ whole genome shotgun (WGS) entry which is preliminary data.</text>
</comment>
<evidence type="ECO:0000256" key="7">
    <source>
        <dbReference type="PROSITE-ProRule" id="PRU00192"/>
    </source>
</evidence>
<evidence type="ECO:0000259" key="9">
    <source>
        <dbReference type="PROSITE" id="PS50002"/>
    </source>
</evidence>
<dbReference type="AlphaFoldDB" id="A0A9Q0DM74"/>
<dbReference type="GO" id="GO:0042981">
    <property type="term" value="P:regulation of apoptotic process"/>
    <property type="evidence" value="ECO:0007669"/>
    <property type="project" value="InterPro"/>
</dbReference>
<dbReference type="GO" id="GO:0006915">
    <property type="term" value="P:apoptotic process"/>
    <property type="evidence" value="ECO:0007669"/>
    <property type="project" value="UniProtKB-KW"/>
</dbReference>
<sequence>MGADNSGVIYALWNYPAQAADELSFREGDMVTVLQRPDGVDWWWASLCSREGFSLPVPVYGNISTLTNRSAAAAQREPIEEQDDLHYATIYTSCSENQVQSDQKEQSLPVPVYGNVSTLTDRSAAAAQREPIEEQDDLHNATIYTSCSENQVQSDQKEQMTDPSQPNNEGITVLHNAICGAMAGVEEAMGADNSGVIYALWSYPAQAADELSFREGDMVTILQRPDGVDWWWASLCGREGF</sequence>
<dbReference type="Proteomes" id="UP001148018">
    <property type="component" value="Unassembled WGS sequence"/>
</dbReference>
<dbReference type="InterPro" id="IPR036028">
    <property type="entry name" value="SH3-like_dom_sf"/>
</dbReference>
<keyword evidence="11" id="KW-1185">Reference proteome</keyword>
<evidence type="ECO:0000313" key="11">
    <source>
        <dbReference type="Proteomes" id="UP001148018"/>
    </source>
</evidence>
<dbReference type="Pfam" id="PF00018">
    <property type="entry name" value="SH3_1"/>
    <property type="match status" value="2"/>
</dbReference>
<dbReference type="GO" id="GO:0005634">
    <property type="term" value="C:nucleus"/>
    <property type="evidence" value="ECO:0007669"/>
    <property type="project" value="UniProtKB-SubCell"/>
</dbReference>
<proteinExistence type="predicted"/>
<dbReference type="PANTHER" id="PTHR24131:SF17">
    <property type="entry name" value="RELA-ASSOCIATED INHIBITOR ISOFORM X1"/>
    <property type="match status" value="1"/>
</dbReference>
<dbReference type="SUPFAM" id="SSF50044">
    <property type="entry name" value="SH3-domain"/>
    <property type="match status" value="2"/>
</dbReference>
<evidence type="ECO:0000256" key="4">
    <source>
        <dbReference type="ARBA" id="ARBA00022737"/>
    </source>
</evidence>
<evidence type="ECO:0000256" key="5">
    <source>
        <dbReference type="ARBA" id="ARBA00023043"/>
    </source>
</evidence>
<reference evidence="10" key="1">
    <citation type="submission" date="2022-07" db="EMBL/GenBank/DDBJ databases">
        <title>Chromosome-level genome of Muraenolepis orangiensis.</title>
        <authorList>
            <person name="Kim J."/>
        </authorList>
    </citation>
    <scope>NUCLEOTIDE SEQUENCE</scope>
    <source>
        <strain evidence="10">KU_S4_2022</strain>
        <tissue evidence="10">Muscle</tissue>
    </source>
</reference>
<accession>A0A9Q0DM74</accession>
<gene>
    <name evidence="10" type="ORF">NHX12_008000</name>
</gene>
<dbReference type="InterPro" id="IPR047163">
    <property type="entry name" value="ASPP1/2"/>
</dbReference>
<keyword evidence="5" id="KW-0040">ANK repeat</keyword>
<evidence type="ECO:0000256" key="6">
    <source>
        <dbReference type="ARBA" id="ARBA00023242"/>
    </source>
</evidence>
<protein>
    <recommendedName>
        <fullName evidence="9">SH3 domain-containing protein</fullName>
    </recommendedName>
</protein>
<keyword evidence="2 7" id="KW-0728">SH3 domain</keyword>
<organism evidence="10 11">
    <name type="scientific">Muraenolepis orangiensis</name>
    <name type="common">Patagonian moray cod</name>
    <dbReference type="NCBI Taxonomy" id="630683"/>
    <lineage>
        <taxon>Eukaryota</taxon>
        <taxon>Metazoa</taxon>
        <taxon>Chordata</taxon>
        <taxon>Craniata</taxon>
        <taxon>Vertebrata</taxon>
        <taxon>Euteleostomi</taxon>
        <taxon>Actinopterygii</taxon>
        <taxon>Neopterygii</taxon>
        <taxon>Teleostei</taxon>
        <taxon>Neoteleostei</taxon>
        <taxon>Acanthomorphata</taxon>
        <taxon>Zeiogadaria</taxon>
        <taxon>Gadariae</taxon>
        <taxon>Gadiformes</taxon>
        <taxon>Muraenolepidoidei</taxon>
        <taxon>Muraenolepididae</taxon>
        <taxon>Muraenolepis</taxon>
    </lineage>
</organism>
<evidence type="ECO:0000256" key="2">
    <source>
        <dbReference type="ARBA" id="ARBA00022443"/>
    </source>
</evidence>
<evidence type="ECO:0000313" key="10">
    <source>
        <dbReference type="EMBL" id="KAJ3590043.1"/>
    </source>
</evidence>
<comment type="subcellular location">
    <subcellularLocation>
        <location evidence="1">Nucleus</location>
    </subcellularLocation>
</comment>
<dbReference type="PANTHER" id="PTHR24131">
    <property type="entry name" value="APOPTOSIS-STIMULATING OF P53 PROTEIN"/>
    <property type="match status" value="1"/>
</dbReference>